<dbReference type="Proteomes" id="UP000317982">
    <property type="component" value="Unassembled WGS sequence"/>
</dbReference>
<evidence type="ECO:0000313" key="3">
    <source>
        <dbReference type="Proteomes" id="UP000317982"/>
    </source>
</evidence>
<dbReference type="Gene3D" id="3.10.620.30">
    <property type="match status" value="1"/>
</dbReference>
<name>A0A545AXR3_9ACTN</name>
<evidence type="ECO:0000313" key="2">
    <source>
        <dbReference type="EMBL" id="TQS46122.1"/>
    </source>
</evidence>
<sequence length="262" mass="28134">MSIDYAAPGPLTTLTDAPALASVAADPVAVCAPVHGLIVQPTDPGAPPDRLDEKQLRPASAIVARLLDLDPAPLSSVRPPAARVVGTCRHYAVLSCALLRYRGIPARARCGFATYFQPGRGLDHWITEYHDGSRWVRIDTEAMGLTVLSHPDDLRPGEFLTGGEAWAAHRRGELDASTFGVFGTENWGPAEISGNAVRDLAALNKVEMLPWDEWGRMTDAYDGKTGPDYDALIDRVAEACASEDVAGLYRHDDLRVPGALIG</sequence>
<dbReference type="EMBL" id="VIRS01000003">
    <property type="protein sequence ID" value="TQS46122.1"/>
    <property type="molecule type" value="Genomic_DNA"/>
</dbReference>
<reference evidence="2 3" key="1">
    <citation type="submission" date="2019-07" db="EMBL/GenBank/DDBJ databases">
        <title>Cryptosporangium phraense sp. nov., isolated from plant litter.</title>
        <authorList>
            <person name="Suriyachadkun C."/>
        </authorList>
    </citation>
    <scope>NUCLEOTIDE SEQUENCE [LARGE SCALE GENOMIC DNA]</scope>
    <source>
        <strain evidence="2 3">A-T 5661</strain>
    </source>
</reference>
<evidence type="ECO:0000259" key="1">
    <source>
        <dbReference type="Pfam" id="PF01841"/>
    </source>
</evidence>
<comment type="caution">
    <text evidence="2">The sequence shown here is derived from an EMBL/GenBank/DDBJ whole genome shotgun (WGS) entry which is preliminary data.</text>
</comment>
<dbReference type="InParanoid" id="A0A545AXR3"/>
<feature type="domain" description="Transglutaminase-like" evidence="1">
    <location>
        <begin position="85"/>
        <end position="139"/>
    </location>
</feature>
<proteinExistence type="predicted"/>
<dbReference type="InterPro" id="IPR002931">
    <property type="entry name" value="Transglutaminase-like"/>
</dbReference>
<dbReference type="AlphaFoldDB" id="A0A545AXR3"/>
<dbReference type="SUPFAM" id="SSF54001">
    <property type="entry name" value="Cysteine proteinases"/>
    <property type="match status" value="1"/>
</dbReference>
<gene>
    <name evidence="2" type="ORF">FL583_06480</name>
</gene>
<organism evidence="2 3">
    <name type="scientific">Cryptosporangium phraense</name>
    <dbReference type="NCBI Taxonomy" id="2593070"/>
    <lineage>
        <taxon>Bacteria</taxon>
        <taxon>Bacillati</taxon>
        <taxon>Actinomycetota</taxon>
        <taxon>Actinomycetes</taxon>
        <taxon>Cryptosporangiales</taxon>
        <taxon>Cryptosporangiaceae</taxon>
        <taxon>Cryptosporangium</taxon>
    </lineage>
</organism>
<keyword evidence="3" id="KW-1185">Reference proteome</keyword>
<dbReference type="Pfam" id="PF01841">
    <property type="entry name" value="Transglut_core"/>
    <property type="match status" value="1"/>
</dbReference>
<dbReference type="OrthoDB" id="148799at2"/>
<dbReference type="RefSeq" id="WP_142703529.1">
    <property type="nucleotide sequence ID" value="NZ_VIRS01000003.1"/>
</dbReference>
<accession>A0A545AXR3</accession>
<dbReference type="InterPro" id="IPR038765">
    <property type="entry name" value="Papain-like_cys_pep_sf"/>
</dbReference>
<protein>
    <submittedName>
        <fullName evidence="2">Transglutaminase</fullName>
    </submittedName>
</protein>